<feature type="chain" id="PRO_5025640070" description="Right handed beta helix domain-containing protein" evidence="2">
    <location>
        <begin position="20"/>
        <end position="448"/>
    </location>
</feature>
<dbReference type="OMA" id="YPCILVY"/>
<keyword evidence="2" id="KW-0732">Signal</keyword>
<dbReference type="VEuPathDB" id="AmoebaDB:NfTy_009970"/>
<feature type="domain" description="Right handed beta helix" evidence="3">
    <location>
        <begin position="195"/>
        <end position="326"/>
    </location>
</feature>
<reference evidence="4 5" key="1">
    <citation type="journal article" date="2019" name="Sci. Rep.">
        <title>Nanopore sequencing improves the draft genome of the human pathogenic amoeba Naegleria fowleri.</title>
        <authorList>
            <person name="Liechti N."/>
            <person name="Schurch N."/>
            <person name="Bruggmann R."/>
            <person name="Wittwer M."/>
        </authorList>
    </citation>
    <scope>NUCLEOTIDE SEQUENCE [LARGE SCALE GENOMIC DNA]</scope>
    <source>
        <strain evidence="4 5">ATCC 30894</strain>
    </source>
</reference>
<proteinExistence type="predicted"/>
<dbReference type="RefSeq" id="XP_044558601.1">
    <property type="nucleotide sequence ID" value="XM_044711002.1"/>
</dbReference>
<feature type="region of interest" description="Disordered" evidence="1">
    <location>
        <begin position="403"/>
        <end position="422"/>
    </location>
</feature>
<dbReference type="SUPFAM" id="SSF51126">
    <property type="entry name" value="Pectin lyase-like"/>
    <property type="match status" value="1"/>
</dbReference>
<evidence type="ECO:0000259" key="3">
    <source>
        <dbReference type="Pfam" id="PF13229"/>
    </source>
</evidence>
<gene>
    <name evidence="4" type="ORF">FDP41_007275</name>
</gene>
<accession>A0A6A5BIL4</accession>
<dbReference type="VEuPathDB" id="AmoebaDB:NF0088830"/>
<name>A0A6A5BIL4_NAEFO</name>
<dbReference type="InterPro" id="IPR012334">
    <property type="entry name" value="Pectin_lyas_fold"/>
</dbReference>
<evidence type="ECO:0000313" key="5">
    <source>
        <dbReference type="Proteomes" id="UP000444721"/>
    </source>
</evidence>
<evidence type="ECO:0000313" key="4">
    <source>
        <dbReference type="EMBL" id="KAF0973888.1"/>
    </source>
</evidence>
<dbReference type="AlphaFoldDB" id="A0A6A5BIL4"/>
<dbReference type="Pfam" id="PF13229">
    <property type="entry name" value="Beta_helix"/>
    <property type="match status" value="1"/>
</dbReference>
<dbReference type="InterPro" id="IPR011050">
    <property type="entry name" value="Pectin_lyase_fold/virulence"/>
</dbReference>
<keyword evidence="5" id="KW-1185">Reference proteome</keyword>
<dbReference type="SMART" id="SM00710">
    <property type="entry name" value="PbH1"/>
    <property type="match status" value="9"/>
</dbReference>
<dbReference type="VEuPathDB" id="AmoebaDB:FDP41_007275"/>
<dbReference type="OrthoDB" id="10031554at2759"/>
<dbReference type="GeneID" id="68114493"/>
<sequence>MKILLVLISLLTSHHGCHALCYEVSSSSQLWSKINSLQAGDELLIRGGSYTTNVGGYYKLVTLRGTLNQPIRVFALSNETVLISGDAAASQNIVNLDVEYVVFENLRFTLGSRGVRLQHAQHSKFLNLKVDNAGDAAFTANDSGQTYLNLTIQGNEISNTRGTGECFYLGCNNAACKMIDSIIENNYCHDTNSASQGDGIELKTGSYGNIIRNNVIVNTKYPGITLYSTYYTNYDANEKALAISKPNIIEGNIIWNSGDNGIQVTGNAIIRNNIVMNCGSSCIAIQLNQGVVENVKILFNTVVTASGGAGLRVTNSGPGIVIANNAAYSNTALYAAQTLPNDAIVLNNVIQGSTNILTLNATLKIGNLNSDFQQTSTLPYNLFPTSTSSVLGKASLSQSVNYDFNGNSNPQPSPNTSGKGSPKANNAVTLSANMLLLVVIAFTALCIM</sequence>
<dbReference type="Gene3D" id="2.160.20.10">
    <property type="entry name" value="Single-stranded right-handed beta-helix, Pectin lyase-like"/>
    <property type="match status" value="1"/>
</dbReference>
<dbReference type="Proteomes" id="UP000444721">
    <property type="component" value="Unassembled WGS sequence"/>
</dbReference>
<dbReference type="EMBL" id="VFQX01000058">
    <property type="protein sequence ID" value="KAF0973888.1"/>
    <property type="molecule type" value="Genomic_DNA"/>
</dbReference>
<organism evidence="4 5">
    <name type="scientific">Naegleria fowleri</name>
    <name type="common">Brain eating amoeba</name>
    <dbReference type="NCBI Taxonomy" id="5763"/>
    <lineage>
        <taxon>Eukaryota</taxon>
        <taxon>Discoba</taxon>
        <taxon>Heterolobosea</taxon>
        <taxon>Tetramitia</taxon>
        <taxon>Eutetramitia</taxon>
        <taxon>Vahlkampfiidae</taxon>
        <taxon>Naegleria</taxon>
    </lineage>
</organism>
<protein>
    <recommendedName>
        <fullName evidence="3">Right handed beta helix domain-containing protein</fullName>
    </recommendedName>
</protein>
<dbReference type="InterPro" id="IPR039448">
    <property type="entry name" value="Beta_helix"/>
</dbReference>
<feature type="signal peptide" evidence="2">
    <location>
        <begin position="1"/>
        <end position="19"/>
    </location>
</feature>
<evidence type="ECO:0000256" key="1">
    <source>
        <dbReference type="SAM" id="MobiDB-lite"/>
    </source>
</evidence>
<dbReference type="InterPro" id="IPR006626">
    <property type="entry name" value="PbH1"/>
</dbReference>
<comment type="caution">
    <text evidence="4">The sequence shown here is derived from an EMBL/GenBank/DDBJ whole genome shotgun (WGS) entry which is preliminary data.</text>
</comment>
<evidence type="ECO:0000256" key="2">
    <source>
        <dbReference type="SAM" id="SignalP"/>
    </source>
</evidence>